<evidence type="ECO:0000313" key="2">
    <source>
        <dbReference type="EMBL" id="SCF22538.1"/>
    </source>
</evidence>
<gene>
    <name evidence="2" type="ORF">GA0074696_3567</name>
</gene>
<accession>A0A1C4YPG0</accession>
<name>A0A1C4YPG0_9ACTN</name>
<feature type="compositionally biased region" description="Acidic residues" evidence="1">
    <location>
        <begin position="61"/>
        <end position="70"/>
    </location>
</feature>
<dbReference type="EMBL" id="LT607410">
    <property type="protein sequence ID" value="SCF22538.1"/>
    <property type="molecule type" value="Genomic_DNA"/>
</dbReference>
<evidence type="ECO:0000256" key="1">
    <source>
        <dbReference type="SAM" id="MobiDB-lite"/>
    </source>
</evidence>
<evidence type="ECO:0000313" key="3">
    <source>
        <dbReference type="Proteomes" id="UP000198228"/>
    </source>
</evidence>
<feature type="region of interest" description="Disordered" evidence="1">
    <location>
        <begin position="1"/>
        <end position="70"/>
    </location>
</feature>
<dbReference type="RefSeq" id="WP_088962128.1">
    <property type="nucleotide sequence ID" value="NZ_LT607410.1"/>
</dbReference>
<organism evidence="2 3">
    <name type="scientific">Micromonospora purpureochromogenes</name>
    <dbReference type="NCBI Taxonomy" id="47872"/>
    <lineage>
        <taxon>Bacteria</taxon>
        <taxon>Bacillati</taxon>
        <taxon>Actinomycetota</taxon>
        <taxon>Actinomycetes</taxon>
        <taxon>Micromonosporales</taxon>
        <taxon>Micromonosporaceae</taxon>
        <taxon>Micromonospora</taxon>
    </lineage>
</organism>
<dbReference type="Proteomes" id="UP000198228">
    <property type="component" value="Chromosome I"/>
</dbReference>
<sequence length="70" mass="7376">MVNPQQMEFRRNAKGATSTDSRKTATHASGHPLNKGTSNADVGRPVPKGQVSPYGPAGEPIAEDDTDDRG</sequence>
<protein>
    <submittedName>
        <fullName evidence="2">Uncharacterized protein</fullName>
    </submittedName>
</protein>
<reference evidence="2 3" key="1">
    <citation type="submission" date="2016-06" db="EMBL/GenBank/DDBJ databases">
        <authorList>
            <person name="Kjaerup R.B."/>
            <person name="Dalgaard T.S."/>
            <person name="Juul-Madsen H.R."/>
        </authorList>
    </citation>
    <scope>NUCLEOTIDE SEQUENCE [LARGE SCALE GENOMIC DNA]</scope>
    <source>
        <strain evidence="2 3">DSM 43821</strain>
    </source>
</reference>
<proteinExistence type="predicted"/>
<dbReference type="AlphaFoldDB" id="A0A1C4YPG0"/>